<accession>A0ABR1MX98</accession>
<dbReference type="Proteomes" id="UP001367316">
    <property type="component" value="Unassembled WGS sequence"/>
</dbReference>
<comment type="caution">
    <text evidence="2">The sequence shown here is derived from an EMBL/GenBank/DDBJ whole genome shotgun (WGS) entry which is preliminary data.</text>
</comment>
<feature type="region of interest" description="Disordered" evidence="1">
    <location>
        <begin position="195"/>
        <end position="259"/>
    </location>
</feature>
<protein>
    <submittedName>
        <fullName evidence="2">Uncharacterized protein</fullName>
    </submittedName>
</protein>
<name>A0ABR1MX98_9PEZI</name>
<dbReference type="EMBL" id="JBBPBF010000035">
    <property type="protein sequence ID" value="KAK7607563.1"/>
    <property type="molecule type" value="Genomic_DNA"/>
</dbReference>
<proteinExistence type="predicted"/>
<evidence type="ECO:0000256" key="1">
    <source>
        <dbReference type="SAM" id="MobiDB-lite"/>
    </source>
</evidence>
<sequence length="259" mass="28618">MDVVYLPLEREKDEFQAPRAEVSCLRFSCPIPRVIVLGLLVTTWEADPTGEVEPCLSAPIGSEDRVIAAHDAVLGYILVVQLAPHYLHLLSQLLPFYSINHSNPIHLGLPTSSSESPALHQVIKSSTFQAPQPSGWCSYLLRSWTPEAEARVFACVLTLKDIKLSKEDFNEISKMMAGEFTGEAIRQRVTKKIKKSYDGVSPKKTPAKKHYDSAFANDDNGDDEVAVKGMSPLPKKLKSEPKGDKDSSDLIDPLDPYAL</sequence>
<keyword evidence="3" id="KW-1185">Reference proteome</keyword>
<organism evidence="2 3">
    <name type="scientific">Phyllosticta paracitricarpa</name>
    <dbReference type="NCBI Taxonomy" id="2016321"/>
    <lineage>
        <taxon>Eukaryota</taxon>
        <taxon>Fungi</taxon>
        <taxon>Dikarya</taxon>
        <taxon>Ascomycota</taxon>
        <taxon>Pezizomycotina</taxon>
        <taxon>Dothideomycetes</taxon>
        <taxon>Dothideomycetes incertae sedis</taxon>
        <taxon>Botryosphaeriales</taxon>
        <taxon>Phyllostictaceae</taxon>
        <taxon>Phyllosticta</taxon>
    </lineage>
</organism>
<gene>
    <name evidence="2" type="ORF">JOL62DRAFT_606408</name>
</gene>
<feature type="compositionally biased region" description="Basic and acidic residues" evidence="1">
    <location>
        <begin position="237"/>
        <end position="248"/>
    </location>
</feature>
<evidence type="ECO:0000313" key="2">
    <source>
        <dbReference type="EMBL" id="KAK7607563.1"/>
    </source>
</evidence>
<reference evidence="2 3" key="1">
    <citation type="submission" date="2024-04" db="EMBL/GenBank/DDBJ databases">
        <title>Phyllosticta paracitricarpa is synonymous to the EU quarantine fungus P. citricarpa based on phylogenomic analyses.</title>
        <authorList>
            <consortium name="Lawrence Berkeley National Laboratory"/>
            <person name="Van ingen-buijs V.A."/>
            <person name="Van westerhoven A.C."/>
            <person name="Haridas S."/>
            <person name="Skiadas P."/>
            <person name="Martin F."/>
            <person name="Groenewald J.Z."/>
            <person name="Crous P.W."/>
            <person name="Seidl M.F."/>
        </authorList>
    </citation>
    <scope>NUCLEOTIDE SEQUENCE [LARGE SCALE GENOMIC DNA]</scope>
    <source>
        <strain evidence="2 3">CBS 141358</strain>
    </source>
</reference>
<evidence type="ECO:0000313" key="3">
    <source>
        <dbReference type="Proteomes" id="UP001367316"/>
    </source>
</evidence>